<reference evidence="1" key="1">
    <citation type="journal article" date="2020" name="Stud. Mycol.">
        <title>101 Dothideomycetes genomes: a test case for predicting lifestyles and emergence of pathogens.</title>
        <authorList>
            <person name="Haridas S."/>
            <person name="Albert R."/>
            <person name="Binder M."/>
            <person name="Bloem J."/>
            <person name="Labutti K."/>
            <person name="Salamov A."/>
            <person name="Andreopoulos B."/>
            <person name="Baker S."/>
            <person name="Barry K."/>
            <person name="Bills G."/>
            <person name="Bluhm B."/>
            <person name="Cannon C."/>
            <person name="Castanera R."/>
            <person name="Culley D."/>
            <person name="Daum C."/>
            <person name="Ezra D."/>
            <person name="Gonzalez J."/>
            <person name="Henrissat B."/>
            <person name="Kuo A."/>
            <person name="Liang C."/>
            <person name="Lipzen A."/>
            <person name="Lutzoni F."/>
            <person name="Magnuson J."/>
            <person name="Mondo S."/>
            <person name="Nolan M."/>
            <person name="Ohm R."/>
            <person name="Pangilinan J."/>
            <person name="Park H.-J."/>
            <person name="Ramirez L."/>
            <person name="Alfaro M."/>
            <person name="Sun H."/>
            <person name="Tritt A."/>
            <person name="Yoshinaga Y."/>
            <person name="Zwiers L.-H."/>
            <person name="Turgeon B."/>
            <person name="Goodwin S."/>
            <person name="Spatafora J."/>
            <person name="Crous P."/>
            <person name="Grigoriev I."/>
        </authorList>
    </citation>
    <scope>NUCLEOTIDE SEQUENCE</scope>
    <source>
        <strain evidence="1">HMLAC05119</strain>
    </source>
</reference>
<gene>
    <name evidence="1" type="ORF">BDU57DRAFT_424976</name>
</gene>
<evidence type="ECO:0000313" key="2">
    <source>
        <dbReference type="Proteomes" id="UP000800096"/>
    </source>
</evidence>
<proteinExistence type="predicted"/>
<dbReference type="Proteomes" id="UP000800096">
    <property type="component" value="Unassembled WGS sequence"/>
</dbReference>
<dbReference type="EMBL" id="ML979133">
    <property type="protein sequence ID" value="KAF1918985.1"/>
    <property type="molecule type" value="Genomic_DNA"/>
</dbReference>
<feature type="non-terminal residue" evidence="1">
    <location>
        <position position="1"/>
    </location>
</feature>
<dbReference type="OrthoDB" id="3001700at2759"/>
<evidence type="ECO:0000313" key="1">
    <source>
        <dbReference type="EMBL" id="KAF1918985.1"/>
    </source>
</evidence>
<feature type="non-terminal residue" evidence="1">
    <location>
        <position position="144"/>
    </location>
</feature>
<protein>
    <submittedName>
        <fullName evidence="1">Uncharacterized protein</fullName>
    </submittedName>
</protein>
<keyword evidence="2" id="KW-1185">Reference proteome</keyword>
<dbReference type="AlphaFoldDB" id="A0A6A5QTI2"/>
<name>A0A6A5QTI2_AMPQU</name>
<sequence>NNNNTDSKTYRQQVGEYYNQKYSTWMPWIEDKYLSWFTKDNKASYATKQNLDKSKITNIPQVDNLQDTTNSLVSAQLAPNGLAQPLGDSLSKQAINRAERGGKDEDGNALAKQAPLSGYAQSAASGVVGAAKGAGGYVGGVVGG</sequence>
<accession>A0A6A5QTI2</accession>
<organism evidence="1 2">
    <name type="scientific">Ampelomyces quisqualis</name>
    <name type="common">Powdery mildew agent</name>
    <dbReference type="NCBI Taxonomy" id="50730"/>
    <lineage>
        <taxon>Eukaryota</taxon>
        <taxon>Fungi</taxon>
        <taxon>Dikarya</taxon>
        <taxon>Ascomycota</taxon>
        <taxon>Pezizomycotina</taxon>
        <taxon>Dothideomycetes</taxon>
        <taxon>Pleosporomycetidae</taxon>
        <taxon>Pleosporales</taxon>
        <taxon>Pleosporineae</taxon>
        <taxon>Phaeosphaeriaceae</taxon>
        <taxon>Ampelomyces</taxon>
    </lineage>
</organism>